<evidence type="ECO:0000313" key="6">
    <source>
        <dbReference type="EMBL" id="RKF55029.1"/>
    </source>
</evidence>
<dbReference type="GO" id="GO:0030688">
    <property type="term" value="C:preribosome, small subunit precursor"/>
    <property type="evidence" value="ECO:0007669"/>
    <property type="project" value="InterPro"/>
</dbReference>
<evidence type="ECO:0000256" key="5">
    <source>
        <dbReference type="SAM" id="MobiDB-lite"/>
    </source>
</evidence>
<dbReference type="Proteomes" id="UP000283383">
    <property type="component" value="Unassembled WGS sequence"/>
</dbReference>
<keyword evidence="3" id="KW-0698">rRNA processing</keyword>
<dbReference type="EMBL" id="MCBQ01020488">
    <property type="protein sequence ID" value="RKF55029.1"/>
    <property type="molecule type" value="Genomic_DNA"/>
</dbReference>
<keyword evidence="7" id="KW-1185">Reference proteome</keyword>
<dbReference type="InterPro" id="IPR010301">
    <property type="entry name" value="RRP1"/>
</dbReference>
<protein>
    <submittedName>
        <fullName evidence="6">Ribosomal RNA-processing protein 1-like protein</fullName>
    </submittedName>
</protein>
<sequence length="235" mass="27449">MVIDVKQTPFIKQLVANDKPSRDAALDSLKTYLSGRRELPPIELMKLWKGLFYCMWMTDRPLPQQSLANSLAQLIFILPSQNFIPFLRAFWQTMQREWTNIDVLRMEKFLLLTRRYFAASLEILKKQNWNEDSVEQMRLIMVEIPCNTKDLKIPNGMRYHIIDIYVDELEKLGCLEKGSEAPLERLLEPLRGLAENSLTKNVRLKAREALKDERLPGVHKESADEESDEWAGLQD</sequence>
<dbReference type="PANTHER" id="PTHR13026:SF0">
    <property type="entry name" value="RIBOSOMAL RNA PROCESSING 1B"/>
    <property type="match status" value="1"/>
</dbReference>
<dbReference type="GO" id="GO:0006364">
    <property type="term" value="P:rRNA processing"/>
    <property type="evidence" value="ECO:0007669"/>
    <property type="project" value="UniProtKB-KW"/>
</dbReference>
<comment type="similarity">
    <text evidence="2">Belongs to the RRP1 family.</text>
</comment>
<accession>A0A420HC68</accession>
<evidence type="ECO:0000256" key="2">
    <source>
        <dbReference type="ARBA" id="ARBA00006374"/>
    </source>
</evidence>
<organism evidence="6 7">
    <name type="scientific">Golovinomyces cichoracearum</name>
    <dbReference type="NCBI Taxonomy" id="62708"/>
    <lineage>
        <taxon>Eukaryota</taxon>
        <taxon>Fungi</taxon>
        <taxon>Dikarya</taxon>
        <taxon>Ascomycota</taxon>
        <taxon>Pezizomycotina</taxon>
        <taxon>Leotiomycetes</taxon>
        <taxon>Erysiphales</taxon>
        <taxon>Erysiphaceae</taxon>
        <taxon>Golovinomyces</taxon>
    </lineage>
</organism>
<dbReference type="Pfam" id="PF05997">
    <property type="entry name" value="Nop52"/>
    <property type="match status" value="1"/>
</dbReference>
<dbReference type="STRING" id="62708.A0A420HC68"/>
<reference evidence="6 7" key="1">
    <citation type="journal article" date="2018" name="BMC Genomics">
        <title>Comparative genome analyses reveal sequence features reflecting distinct modes of host-adaptation between dicot and monocot powdery mildew.</title>
        <authorList>
            <person name="Wu Y."/>
            <person name="Ma X."/>
            <person name="Pan Z."/>
            <person name="Kale S.D."/>
            <person name="Song Y."/>
            <person name="King H."/>
            <person name="Zhang Q."/>
            <person name="Presley C."/>
            <person name="Deng X."/>
            <person name="Wei C.I."/>
            <person name="Xiao S."/>
        </authorList>
    </citation>
    <scope>NUCLEOTIDE SEQUENCE [LARGE SCALE GENOMIC DNA]</scope>
    <source>
        <strain evidence="6">UMSG3</strain>
    </source>
</reference>
<gene>
    <name evidence="6" type="ORF">GcM3_204013</name>
</gene>
<dbReference type="PANTHER" id="PTHR13026">
    <property type="entry name" value="NNP-1 PROTEIN NOVEL NUCLEAR PROTEIN 1 NOP52"/>
    <property type="match status" value="1"/>
</dbReference>
<comment type="caution">
    <text evidence="6">The sequence shown here is derived from an EMBL/GenBank/DDBJ whole genome shotgun (WGS) entry which is preliminary data.</text>
</comment>
<comment type="subcellular location">
    <subcellularLocation>
        <location evidence="1">Nucleus</location>
    </subcellularLocation>
</comment>
<evidence type="ECO:0000256" key="3">
    <source>
        <dbReference type="ARBA" id="ARBA00022552"/>
    </source>
</evidence>
<evidence type="ECO:0000256" key="4">
    <source>
        <dbReference type="ARBA" id="ARBA00023242"/>
    </source>
</evidence>
<dbReference type="AlphaFoldDB" id="A0A420HC68"/>
<evidence type="ECO:0000256" key="1">
    <source>
        <dbReference type="ARBA" id="ARBA00004123"/>
    </source>
</evidence>
<evidence type="ECO:0000313" key="7">
    <source>
        <dbReference type="Proteomes" id="UP000283383"/>
    </source>
</evidence>
<keyword evidence="4" id="KW-0539">Nucleus</keyword>
<feature type="region of interest" description="Disordered" evidence="5">
    <location>
        <begin position="214"/>
        <end position="235"/>
    </location>
</feature>
<proteinExistence type="inferred from homology"/>
<name>A0A420HC68_9PEZI</name>
<dbReference type="GO" id="GO:0005634">
    <property type="term" value="C:nucleus"/>
    <property type="evidence" value="ECO:0007669"/>
    <property type="project" value="UniProtKB-SubCell"/>
</dbReference>